<evidence type="ECO:0000313" key="4">
    <source>
        <dbReference type="Proteomes" id="UP000288024"/>
    </source>
</evidence>
<dbReference type="InterPro" id="IPR004518">
    <property type="entry name" value="MazG-like_dom"/>
</dbReference>
<proteinExistence type="predicted"/>
<dbReference type="GO" id="GO:0046061">
    <property type="term" value="P:dATP catabolic process"/>
    <property type="evidence" value="ECO:0007669"/>
    <property type="project" value="TreeGrafter"/>
</dbReference>
<dbReference type="FunFam" id="1.10.287.1080:FF:000003">
    <property type="entry name" value="Nucleoside triphosphate pyrophosphohydrolase"/>
    <property type="match status" value="1"/>
</dbReference>
<dbReference type="Gene3D" id="3.40.1010.10">
    <property type="entry name" value="Cobalt-precorrin-4 Transmethylase, Domain 1"/>
    <property type="match status" value="1"/>
</dbReference>
<dbReference type="GO" id="GO:0008168">
    <property type="term" value="F:methyltransferase activity"/>
    <property type="evidence" value="ECO:0007669"/>
    <property type="project" value="InterPro"/>
</dbReference>
<dbReference type="Proteomes" id="UP000288024">
    <property type="component" value="Unassembled WGS sequence"/>
</dbReference>
<evidence type="ECO:0000259" key="1">
    <source>
        <dbReference type="Pfam" id="PF00590"/>
    </source>
</evidence>
<sequence>MRNIKVIGLGAGDMEQLPLGVYRSLINNKNKIYVRTKDHPVLTVLEQEGGNFIYMDYIYEKHDQFEAVYNEIVAVLMKEAEQEDIVYAVPGHPLVAEKTVQLLIERSEEGEVNLEIGGGQSFLDSIFQALKIDPIDGFQLLDGTDLRKDELQFTQHLIIGQVYDAFSASEVKLTLMEKLPYNYPVTIVTAAGSKQEQIKKIELHELDREMELNNLTSLYVPPAQEESVLYKQFSSLRNIIAALRAPDGCPWDREQTHESLRKHLIEEAYELIEAINEDDIDNMIEELGDVLLQVMLHSQIGEDEGYFSIDDVIEGISAKMVRRHPHVFGKAKAETVEDVLDTWQQAKNAEKPEKQASVLDGVLNSSANLTRAYDLQKKAAKAGFDWPDVSGAWEKVKEEISEFREEVENGASPEKMEKEFGDILFSFVNVARYYKIDPELAIFSTNQKFISRFQYIEAKLKDMGKEVQEVPLEILDKYWEEAKQFDKDR</sequence>
<keyword evidence="4" id="KW-1185">Reference proteome</keyword>
<dbReference type="GO" id="GO:0047429">
    <property type="term" value="F:nucleoside triphosphate diphosphatase activity"/>
    <property type="evidence" value="ECO:0007669"/>
    <property type="project" value="UniProtKB-EC"/>
</dbReference>
<dbReference type="PANTHER" id="PTHR30522">
    <property type="entry name" value="NUCLEOSIDE TRIPHOSPHATE PYROPHOSPHOHYDROLASE"/>
    <property type="match status" value="1"/>
</dbReference>
<organism evidence="3 4">
    <name type="scientific">Niallia taxi</name>
    <dbReference type="NCBI Taxonomy" id="2499688"/>
    <lineage>
        <taxon>Bacteria</taxon>
        <taxon>Bacillati</taxon>
        <taxon>Bacillota</taxon>
        <taxon>Bacilli</taxon>
        <taxon>Bacillales</taxon>
        <taxon>Bacillaceae</taxon>
        <taxon>Niallia</taxon>
    </lineage>
</organism>
<evidence type="ECO:0000259" key="2">
    <source>
        <dbReference type="Pfam" id="PF03819"/>
    </source>
</evidence>
<dbReference type="InterPro" id="IPR048011">
    <property type="entry name" value="NTP-PPase_MazG-like_C"/>
</dbReference>
<dbReference type="PANTHER" id="PTHR30522:SF0">
    <property type="entry name" value="NUCLEOSIDE TRIPHOSPHATE PYROPHOSPHOHYDROLASE"/>
    <property type="match status" value="1"/>
</dbReference>
<keyword evidence="3" id="KW-0378">Hydrolase</keyword>
<dbReference type="EMBL" id="RZTZ01000022">
    <property type="protein sequence ID" value="RVT56764.1"/>
    <property type="molecule type" value="Genomic_DNA"/>
</dbReference>
<dbReference type="InterPro" id="IPR014777">
    <property type="entry name" value="4pyrrole_Mease_sub1"/>
</dbReference>
<dbReference type="GO" id="GO:0006950">
    <property type="term" value="P:response to stress"/>
    <property type="evidence" value="ECO:0007669"/>
    <property type="project" value="UniProtKB-ARBA"/>
</dbReference>
<dbReference type="InterPro" id="IPR000878">
    <property type="entry name" value="4pyrrol_Mease"/>
</dbReference>
<protein>
    <submittedName>
        <fullName evidence="3">Nucleoside triphosphate pyrophosphohydrolase</fullName>
        <ecNumber evidence="3">3.6.1.9</ecNumber>
    </submittedName>
</protein>
<dbReference type="SUPFAM" id="SSF53790">
    <property type="entry name" value="Tetrapyrrole methylase"/>
    <property type="match status" value="1"/>
</dbReference>
<dbReference type="InterPro" id="IPR024180">
    <property type="entry name" value="Tetrapyrrole_Mease/MazG_pred"/>
</dbReference>
<dbReference type="Pfam" id="PF03819">
    <property type="entry name" value="MazG"/>
    <property type="match status" value="2"/>
</dbReference>
<feature type="domain" description="Tetrapyrrole methylase" evidence="1">
    <location>
        <begin position="6"/>
        <end position="206"/>
    </location>
</feature>
<name>A0A3S2UTI8_9BACI</name>
<comment type="caution">
    <text evidence="3">The sequence shown here is derived from an EMBL/GenBank/DDBJ whole genome shotgun (WGS) entry which is preliminary data.</text>
</comment>
<dbReference type="GO" id="GO:0046052">
    <property type="term" value="P:UTP catabolic process"/>
    <property type="evidence" value="ECO:0007669"/>
    <property type="project" value="TreeGrafter"/>
</dbReference>
<dbReference type="PIRSF" id="PIRSF002845">
    <property type="entry name" value="Ttrprl_mtas_MazG"/>
    <property type="match status" value="1"/>
</dbReference>
<feature type="domain" description="NTP pyrophosphohydrolase MazG-like" evidence="2">
    <location>
        <begin position="255"/>
        <end position="328"/>
    </location>
</feature>
<dbReference type="CDD" id="cd11529">
    <property type="entry name" value="NTP-PPase_MazG_Cterm"/>
    <property type="match status" value="1"/>
</dbReference>
<dbReference type="InterPro" id="IPR011551">
    <property type="entry name" value="NTP_PyrPHydrolase_MazG"/>
</dbReference>
<dbReference type="InterPro" id="IPR035996">
    <property type="entry name" value="4pyrrol_Methylase_sf"/>
</dbReference>
<dbReference type="EC" id="3.6.1.9" evidence="3"/>
<dbReference type="AlphaFoldDB" id="A0A3S2UTI8"/>
<dbReference type="GO" id="GO:0046076">
    <property type="term" value="P:dTTP catabolic process"/>
    <property type="evidence" value="ECO:0007669"/>
    <property type="project" value="TreeGrafter"/>
</dbReference>
<dbReference type="CDD" id="cd11723">
    <property type="entry name" value="YabN_N_like"/>
    <property type="match status" value="1"/>
</dbReference>
<accession>A0A3S2UTI8</accession>
<dbReference type="GO" id="GO:0046081">
    <property type="term" value="P:dUTP catabolic process"/>
    <property type="evidence" value="ECO:0007669"/>
    <property type="project" value="TreeGrafter"/>
</dbReference>
<dbReference type="FunFam" id="3.40.1010.10:FF:000008">
    <property type="entry name" value="Similar to nucleoside triphosphate pyrophosphohydrolase, MazG"/>
    <property type="match status" value="1"/>
</dbReference>
<dbReference type="InterPro" id="IPR048015">
    <property type="entry name" value="NTP-PPase_MazG-like_N"/>
</dbReference>
<dbReference type="Pfam" id="PF00590">
    <property type="entry name" value="TP_methylase"/>
    <property type="match status" value="1"/>
</dbReference>
<reference evidence="3 4" key="1">
    <citation type="submission" date="2019-01" db="EMBL/GenBank/DDBJ databases">
        <title>Bacillus sp. M5HDSG1-1, whole genome shotgun sequence.</title>
        <authorList>
            <person name="Tuo L."/>
        </authorList>
    </citation>
    <scope>NUCLEOTIDE SEQUENCE [LARGE SCALE GENOMIC DNA]</scope>
    <source>
        <strain evidence="3 4">M5HDSG1-1</strain>
    </source>
</reference>
<dbReference type="SUPFAM" id="SSF101386">
    <property type="entry name" value="all-alpha NTP pyrophosphatases"/>
    <property type="match status" value="2"/>
</dbReference>
<dbReference type="NCBIfam" id="TIGR00444">
    <property type="entry name" value="mazG"/>
    <property type="match status" value="1"/>
</dbReference>
<dbReference type="CDD" id="cd11528">
    <property type="entry name" value="NTP-PPase_MazG_Nterm"/>
    <property type="match status" value="1"/>
</dbReference>
<dbReference type="InterPro" id="IPR035013">
    <property type="entry name" value="YabN_N"/>
</dbReference>
<evidence type="ECO:0000313" key="3">
    <source>
        <dbReference type="EMBL" id="RVT56764.1"/>
    </source>
</evidence>
<dbReference type="GO" id="GO:0006203">
    <property type="term" value="P:dGTP catabolic process"/>
    <property type="evidence" value="ECO:0007669"/>
    <property type="project" value="TreeGrafter"/>
</dbReference>
<feature type="domain" description="NTP pyrophosphohydrolase MazG-like" evidence="2">
    <location>
        <begin position="396"/>
        <end position="452"/>
    </location>
</feature>
<dbReference type="NCBIfam" id="NF007113">
    <property type="entry name" value="PRK09562.1"/>
    <property type="match status" value="1"/>
</dbReference>
<gene>
    <name evidence="3" type="ORF">EM808_26490</name>
</gene>
<dbReference type="FunFam" id="1.10.287.1080:FF:000001">
    <property type="entry name" value="Nucleoside triphosphate pyrophosphohydrolase"/>
    <property type="match status" value="1"/>
</dbReference>
<dbReference type="RefSeq" id="WP_127742528.1">
    <property type="nucleotide sequence ID" value="NZ_RZTZ01000022.1"/>
</dbReference>
<dbReference type="GO" id="GO:0046047">
    <property type="term" value="P:TTP catabolic process"/>
    <property type="evidence" value="ECO:0007669"/>
    <property type="project" value="TreeGrafter"/>
</dbReference>
<dbReference type="Gene3D" id="1.10.287.1080">
    <property type="entry name" value="MazG-like"/>
    <property type="match status" value="2"/>
</dbReference>